<dbReference type="SUPFAM" id="SSF53383">
    <property type="entry name" value="PLP-dependent transferases"/>
    <property type="match status" value="1"/>
</dbReference>
<evidence type="ECO:0000256" key="1">
    <source>
        <dbReference type="ARBA" id="ARBA00001933"/>
    </source>
</evidence>
<comment type="similarity">
    <text evidence="2">Belongs to the class-V pyridoxal-phosphate-dependent aminotransferase family. NifS/IscS subfamily.</text>
</comment>
<dbReference type="InterPro" id="IPR015422">
    <property type="entry name" value="PyrdxlP-dep_Trfase_small"/>
</dbReference>
<keyword evidence="6" id="KW-0411">Iron-sulfur</keyword>
<reference evidence="8 9" key="1">
    <citation type="submission" date="2017-06" db="EMBL/GenBank/DDBJ databases">
        <authorList>
            <person name="Kim H.J."/>
            <person name="Triplett B.A."/>
        </authorList>
    </citation>
    <scope>NUCLEOTIDE SEQUENCE [LARGE SCALE GENOMIC DNA]</scope>
    <source>
        <strain evidence="8 9">SCA</strain>
    </source>
</reference>
<dbReference type="PIRSF" id="PIRSF005572">
    <property type="entry name" value="NifS"/>
    <property type="match status" value="1"/>
</dbReference>
<dbReference type="NCBIfam" id="NF002806">
    <property type="entry name" value="PRK02948.1"/>
    <property type="match status" value="1"/>
</dbReference>
<evidence type="ECO:0000313" key="9">
    <source>
        <dbReference type="Proteomes" id="UP000198304"/>
    </source>
</evidence>
<keyword evidence="4" id="KW-0663">Pyridoxal phosphate</keyword>
<dbReference type="Gene3D" id="3.40.640.10">
    <property type="entry name" value="Type I PLP-dependent aspartate aminotransferase-like (Major domain)"/>
    <property type="match status" value="1"/>
</dbReference>
<feature type="domain" description="Aminotransferase class V" evidence="7">
    <location>
        <begin position="3"/>
        <end position="367"/>
    </location>
</feature>
<dbReference type="Pfam" id="PF00266">
    <property type="entry name" value="Aminotran_5"/>
    <property type="match status" value="1"/>
</dbReference>
<dbReference type="Gene3D" id="3.90.1150.10">
    <property type="entry name" value="Aspartate Aminotransferase, domain 1"/>
    <property type="match status" value="1"/>
</dbReference>
<dbReference type="PANTHER" id="PTHR11601:SF50">
    <property type="entry name" value="CYSTEINE DESULFURASE ISCS 2-RELATED"/>
    <property type="match status" value="1"/>
</dbReference>
<dbReference type="OrthoDB" id="9808002at2"/>
<comment type="cofactor">
    <cofactor evidence="1">
        <name>pyridoxal 5'-phosphate</name>
        <dbReference type="ChEBI" id="CHEBI:597326"/>
    </cofactor>
</comment>
<evidence type="ECO:0000256" key="5">
    <source>
        <dbReference type="ARBA" id="ARBA00023004"/>
    </source>
</evidence>
<evidence type="ECO:0000256" key="3">
    <source>
        <dbReference type="ARBA" id="ARBA00022723"/>
    </source>
</evidence>
<dbReference type="InterPro" id="IPR000192">
    <property type="entry name" value="Aminotrans_V_dom"/>
</dbReference>
<keyword evidence="9" id="KW-1185">Reference proteome</keyword>
<dbReference type="AlphaFoldDB" id="A0A239DXF4"/>
<organism evidence="8 9">
    <name type="scientific">Anaerovirgula multivorans</name>
    <dbReference type="NCBI Taxonomy" id="312168"/>
    <lineage>
        <taxon>Bacteria</taxon>
        <taxon>Bacillati</taxon>
        <taxon>Bacillota</taxon>
        <taxon>Clostridia</taxon>
        <taxon>Peptostreptococcales</taxon>
        <taxon>Natronincolaceae</taxon>
        <taxon>Anaerovirgula</taxon>
    </lineage>
</organism>
<dbReference type="GO" id="GO:0031071">
    <property type="term" value="F:cysteine desulfurase activity"/>
    <property type="evidence" value="ECO:0007669"/>
    <property type="project" value="UniProtKB-ARBA"/>
</dbReference>
<dbReference type="Gene3D" id="1.10.260.50">
    <property type="match status" value="1"/>
</dbReference>
<evidence type="ECO:0000313" key="8">
    <source>
        <dbReference type="EMBL" id="SNS36939.1"/>
    </source>
</evidence>
<dbReference type="GO" id="GO:0046872">
    <property type="term" value="F:metal ion binding"/>
    <property type="evidence" value="ECO:0007669"/>
    <property type="project" value="UniProtKB-KW"/>
</dbReference>
<protein>
    <submittedName>
        <fullName evidence="8">Cysteine desulfurase</fullName>
    </submittedName>
</protein>
<proteinExistence type="inferred from homology"/>
<dbReference type="RefSeq" id="WP_089282849.1">
    <property type="nucleotide sequence ID" value="NZ_FZOJ01000008.1"/>
</dbReference>
<gene>
    <name evidence="8" type="ORF">SAMN05446037_1008182</name>
</gene>
<dbReference type="EMBL" id="FZOJ01000008">
    <property type="protein sequence ID" value="SNS36939.1"/>
    <property type="molecule type" value="Genomic_DNA"/>
</dbReference>
<evidence type="ECO:0000256" key="6">
    <source>
        <dbReference type="ARBA" id="ARBA00023014"/>
    </source>
</evidence>
<name>A0A239DXF4_9FIRM</name>
<accession>A0A239DXF4</accession>
<dbReference type="Proteomes" id="UP000198304">
    <property type="component" value="Unassembled WGS sequence"/>
</dbReference>
<keyword evidence="5" id="KW-0408">Iron</keyword>
<evidence type="ECO:0000256" key="4">
    <source>
        <dbReference type="ARBA" id="ARBA00022898"/>
    </source>
</evidence>
<dbReference type="GO" id="GO:0051536">
    <property type="term" value="F:iron-sulfur cluster binding"/>
    <property type="evidence" value="ECO:0007669"/>
    <property type="project" value="UniProtKB-KW"/>
</dbReference>
<dbReference type="InterPro" id="IPR015424">
    <property type="entry name" value="PyrdxlP-dep_Trfase"/>
</dbReference>
<sequence length="385" mass="42724">MEVYLDNAATSKPAEEVVNAMLKSLVELYGNPSSLHRKGVEVEREIKKIRRLVAKALGCNEKEIIFASGGTEANNLAIKGFIKANSRIGKHLITSKIEHKSVLSLYKEMEKEGYRVTYLDVDAKGFISLQQLREAISEETILVSIMHVNNEVGSIQPIKEIAAIIKEKNPRTGFHVDGIQSFGKIKYSVKDLNIDSLSISGHKFHGPKGIGAIYIRNGIKIAPLLIGGGQEVELRAGTENVPGIFGLGAAINILLENYDKNITKIKELKEYLYKLLEAELENIHITSGINDDYAPHIINVSLVGVRSEIMLHSLESDGIFVSSGSACSAKKKGYSHVLEAMNMKEDYIDSAIRISLSYTNTKEEIDYAVEKIKSHLYSLRKIIRR</sequence>
<keyword evidence="3" id="KW-0479">Metal-binding</keyword>
<dbReference type="FunFam" id="3.40.640.10:FF:000084">
    <property type="entry name" value="IscS-like cysteine desulfurase"/>
    <property type="match status" value="1"/>
</dbReference>
<dbReference type="PANTHER" id="PTHR11601">
    <property type="entry name" value="CYSTEINE DESULFURYLASE FAMILY MEMBER"/>
    <property type="match status" value="1"/>
</dbReference>
<evidence type="ECO:0000256" key="2">
    <source>
        <dbReference type="ARBA" id="ARBA00006490"/>
    </source>
</evidence>
<dbReference type="InterPro" id="IPR016454">
    <property type="entry name" value="Cysteine_dSase"/>
</dbReference>
<dbReference type="InterPro" id="IPR015421">
    <property type="entry name" value="PyrdxlP-dep_Trfase_major"/>
</dbReference>
<evidence type="ECO:0000259" key="7">
    <source>
        <dbReference type="Pfam" id="PF00266"/>
    </source>
</evidence>